<feature type="compositionally biased region" description="Basic and acidic residues" evidence="5">
    <location>
        <begin position="643"/>
        <end position="663"/>
    </location>
</feature>
<keyword evidence="3" id="KW-0507">mRNA processing</keyword>
<feature type="compositionally biased region" description="Basic and acidic residues" evidence="5">
    <location>
        <begin position="1101"/>
        <end position="1111"/>
    </location>
</feature>
<keyword evidence="8" id="KW-1185">Reference proteome</keyword>
<evidence type="ECO:0000256" key="2">
    <source>
        <dbReference type="ARBA" id="ARBA00007459"/>
    </source>
</evidence>
<feature type="compositionally biased region" description="Polar residues" evidence="5">
    <location>
        <begin position="738"/>
        <end position="749"/>
    </location>
</feature>
<feature type="compositionally biased region" description="Gly residues" evidence="5">
    <location>
        <begin position="248"/>
        <end position="257"/>
    </location>
</feature>
<dbReference type="EMBL" id="VEPZ02001021">
    <property type="protein sequence ID" value="KAE8701604.1"/>
    <property type="molecule type" value="Genomic_DNA"/>
</dbReference>
<dbReference type="GO" id="GO:0003723">
    <property type="term" value="F:RNA binding"/>
    <property type="evidence" value="ECO:0007669"/>
    <property type="project" value="TreeGrafter"/>
</dbReference>
<evidence type="ECO:0000256" key="5">
    <source>
        <dbReference type="SAM" id="MobiDB-lite"/>
    </source>
</evidence>
<dbReference type="PANTHER" id="PTHR36884">
    <property type="entry name" value="FIP1[III]-LIKE PROTEIN"/>
    <property type="match status" value="1"/>
</dbReference>
<feature type="compositionally biased region" description="Basic and acidic residues" evidence="5">
    <location>
        <begin position="1188"/>
        <end position="1219"/>
    </location>
</feature>
<feature type="region of interest" description="Disordered" evidence="5">
    <location>
        <begin position="224"/>
        <end position="257"/>
    </location>
</feature>
<dbReference type="InterPro" id="IPR044976">
    <property type="entry name" value="FIPS5/FIPS3-like"/>
</dbReference>
<feature type="region of interest" description="Disordered" evidence="5">
    <location>
        <begin position="82"/>
        <end position="104"/>
    </location>
</feature>
<feature type="region of interest" description="Disordered" evidence="5">
    <location>
        <begin position="17"/>
        <end position="57"/>
    </location>
</feature>
<feature type="compositionally biased region" description="Polar residues" evidence="5">
    <location>
        <begin position="711"/>
        <end position="723"/>
    </location>
</feature>
<feature type="compositionally biased region" description="Basic and acidic residues" evidence="5">
    <location>
        <begin position="1259"/>
        <end position="1289"/>
    </location>
</feature>
<feature type="region of interest" description="Disordered" evidence="5">
    <location>
        <begin position="155"/>
        <end position="180"/>
    </location>
</feature>
<name>A0A6A3AAX2_HIBSY</name>
<feature type="compositionally biased region" description="Basic and acidic residues" evidence="5">
    <location>
        <begin position="1170"/>
        <end position="1180"/>
    </location>
</feature>
<reference evidence="7" key="1">
    <citation type="submission" date="2019-09" db="EMBL/GenBank/DDBJ databases">
        <title>Draft genome information of white flower Hibiscus syriacus.</title>
        <authorList>
            <person name="Kim Y.-M."/>
        </authorList>
    </citation>
    <scope>NUCLEOTIDE SEQUENCE [LARGE SCALE GENOMIC DNA]</scope>
    <source>
        <strain evidence="7">YM2019G1</strain>
    </source>
</reference>
<feature type="compositionally biased region" description="Basic and acidic residues" evidence="5">
    <location>
        <begin position="776"/>
        <end position="798"/>
    </location>
</feature>
<feature type="domain" description="Pre-mRNA polyadenylation factor Fip1" evidence="6">
    <location>
        <begin position="368"/>
        <end position="409"/>
    </location>
</feature>
<feature type="compositionally biased region" description="Gly residues" evidence="5">
    <location>
        <begin position="155"/>
        <end position="169"/>
    </location>
</feature>
<keyword evidence="4" id="KW-0539">Nucleus</keyword>
<comment type="caution">
    <text evidence="7">The sequence shown here is derived from an EMBL/GenBank/DDBJ whole genome shotgun (WGS) entry which is preliminary data.</text>
</comment>
<accession>A0A6A3AAX2</accession>
<feature type="compositionally biased region" description="Basic and acidic residues" evidence="5">
    <location>
        <begin position="852"/>
        <end position="884"/>
    </location>
</feature>
<dbReference type="GO" id="GO:0006397">
    <property type="term" value="P:mRNA processing"/>
    <property type="evidence" value="ECO:0007669"/>
    <property type="project" value="UniProtKB-KW"/>
</dbReference>
<dbReference type="PANTHER" id="PTHR36884:SF1">
    <property type="entry name" value="FIP1[V]-LIKE PROTEIN"/>
    <property type="match status" value="1"/>
</dbReference>
<evidence type="ECO:0000256" key="3">
    <source>
        <dbReference type="ARBA" id="ARBA00022664"/>
    </source>
</evidence>
<evidence type="ECO:0000313" key="8">
    <source>
        <dbReference type="Proteomes" id="UP000436088"/>
    </source>
</evidence>
<feature type="region of interest" description="Disordered" evidence="5">
    <location>
        <begin position="457"/>
        <end position="476"/>
    </location>
</feature>
<dbReference type="Pfam" id="PF05182">
    <property type="entry name" value="Fip1"/>
    <property type="match status" value="1"/>
</dbReference>
<feature type="compositionally biased region" description="Low complexity" evidence="5">
    <location>
        <begin position="1220"/>
        <end position="1229"/>
    </location>
</feature>
<feature type="compositionally biased region" description="Basic and acidic residues" evidence="5">
    <location>
        <begin position="1325"/>
        <end position="1336"/>
    </location>
</feature>
<protein>
    <recommendedName>
        <fullName evidence="6">Pre-mRNA polyadenylation factor Fip1 domain-containing protein</fullName>
    </recommendedName>
</protein>
<organism evidence="7 8">
    <name type="scientific">Hibiscus syriacus</name>
    <name type="common">Rose of Sharon</name>
    <dbReference type="NCBI Taxonomy" id="106335"/>
    <lineage>
        <taxon>Eukaryota</taxon>
        <taxon>Viridiplantae</taxon>
        <taxon>Streptophyta</taxon>
        <taxon>Embryophyta</taxon>
        <taxon>Tracheophyta</taxon>
        <taxon>Spermatophyta</taxon>
        <taxon>Magnoliopsida</taxon>
        <taxon>eudicotyledons</taxon>
        <taxon>Gunneridae</taxon>
        <taxon>Pentapetalae</taxon>
        <taxon>rosids</taxon>
        <taxon>malvids</taxon>
        <taxon>Malvales</taxon>
        <taxon>Malvaceae</taxon>
        <taxon>Malvoideae</taxon>
        <taxon>Hibiscus</taxon>
    </lineage>
</organism>
<feature type="compositionally biased region" description="Basic and acidic residues" evidence="5">
    <location>
        <begin position="900"/>
        <end position="1093"/>
    </location>
</feature>
<evidence type="ECO:0000313" key="7">
    <source>
        <dbReference type="EMBL" id="KAE8701604.1"/>
    </source>
</evidence>
<feature type="compositionally biased region" description="Basic and acidic residues" evidence="5">
    <location>
        <begin position="698"/>
        <end position="707"/>
    </location>
</feature>
<comment type="similarity">
    <text evidence="2">Belongs to the FIP1 family.</text>
</comment>
<evidence type="ECO:0000256" key="4">
    <source>
        <dbReference type="ARBA" id="ARBA00023242"/>
    </source>
</evidence>
<dbReference type="GO" id="GO:0016607">
    <property type="term" value="C:nuclear speck"/>
    <property type="evidence" value="ECO:0007669"/>
    <property type="project" value="TreeGrafter"/>
</dbReference>
<dbReference type="Proteomes" id="UP000436088">
    <property type="component" value="Unassembled WGS sequence"/>
</dbReference>
<feature type="region of interest" description="Disordered" evidence="5">
    <location>
        <begin position="698"/>
        <end position="815"/>
    </location>
</feature>
<feature type="compositionally biased region" description="Basic and acidic residues" evidence="5">
    <location>
        <begin position="1296"/>
        <end position="1315"/>
    </location>
</feature>
<feature type="region of interest" description="Disordered" evidence="5">
    <location>
        <begin position="589"/>
        <end position="663"/>
    </location>
</feature>
<dbReference type="InterPro" id="IPR007854">
    <property type="entry name" value="Fip1_dom"/>
</dbReference>
<evidence type="ECO:0000259" key="6">
    <source>
        <dbReference type="Pfam" id="PF05182"/>
    </source>
</evidence>
<feature type="compositionally biased region" description="Basic and acidic residues" evidence="5">
    <location>
        <begin position="617"/>
        <end position="633"/>
    </location>
</feature>
<sequence>MEDDDEFGDLYSDVLKPFTSAGLPPSQPSTAPQLHRPVDSNLQSRYGDDNLLGAPRPIPDAQTLATFNFHPPVAVAAEILGSIPNRDDSPPKPMFLDSKREPADGNDVIFDIEEGSSKAIECSGSDDPIIPGLTEWVPQGDSGRYDDDTDNGIIGGGGGQVEAGGVGGKGEGDDWDSDSEDDLQIVLDDNNHGPMAMEKGGMMGEDDEDGDPLVIVADGDANQGMEEQDWGEGGGQAADGEGKEGGEVGKLGSAGSGGGSVVVPKIGNSSHGFHPLHSQFKYVRPGAAPMPGVTAGGPGGAPAQVRPVMGTMVSRGRGDWRPPGLKAGPSMQKGFHPSFGMPGWGNNMGRGIGGGLDFTLPSHKTIFEVDIDSFEEKPWKYPGVDLSDFFNFGLNEESWKDYCKQLEQRRLETTMQSKIRVYESGRTEQDYDPDLPPELAAATGQEIPADAANFAKSNGGQNDLTKGTALMRPPLPTGRAIQVEGGSGERLPSIDTRPPRIRDSDAVIEIVCQDTLDDDSSTGIAVKDRTENDLPGKDLKDLATETDIAHEDTKYVDGFTNAFSSRMKEVVERTMSSVRTNVNEDDGILPFSAEASRPYGPGSRSQSPMYHNGDFGSPRDERHRKGSAHERSPRMTPIRGKRDKFTDSQSHEEESVESMDHKSPLLVREIREVSVELKGDVDDKPELADRSHVIEKDVLINDTHNDESSLNEKLSSQVEQQKLQESEGCEDSMAARISENSEARSGSSRDYQKWRDSADDEVVQGGRSSRIPIVKKHLDEHGQNLGWKDRGARREIERSQIVGKPREGSYSLRDFDAGSSHKLHIKMEGFDRRRESDNLGVAWQQREDDFYNRKRTGDFRKRERDEEIGSRNRAKVRESERSDNDYPSSRKQLDNGIYKVHHDKDVSTRHTERNDNLKSRYETTEDYHNKRRKDEEYLRRDNTDKEVILHGNRESSSSHRKRERDEFIDPHKRAEQQRTRENFDHQSVRDKDEVWFHREGVEKQRERDERHRAKQSHDESLSKREREEGRGTARSGRGSEDKAWVGRSRTMDELKVSEKEYQLKKTVRHSEQVKRRDRNDDESFSRRRGREDSYALGRQFSNDDRKSRQERTSTWSEHAVNAPDNQRGHEKKHKENNRKNGESEGGDPVSLGSAKRNQDNLSGHYNEMGSKSHEKNEDPVHYNSSRKRREDASSGDELKESTRGRSKLERWTSHKERDYSINSKSSSSSKFKEIEKSNNVEASESNKTLEEPGTPVEPAENHHPLSDEPETKDADPRPSEDRHLDTVEKLKKRSERFKLPIPKENDAVAIKKMENEAPPSSKNKTPADSEIKPERPARKRRFGDSRVGIGAGTCLLAVDGRYFALAVAGEETWRMVACMEIYGKVSRDAA</sequence>
<feature type="region of interest" description="Disordered" evidence="5">
    <location>
        <begin position="852"/>
        <end position="1339"/>
    </location>
</feature>
<gene>
    <name evidence="7" type="ORF">F3Y22_tig00110540pilonHSYRG00071</name>
</gene>
<proteinExistence type="inferred from homology"/>
<comment type="subcellular location">
    <subcellularLocation>
        <location evidence="1">Nucleus</location>
    </subcellularLocation>
</comment>
<evidence type="ECO:0000256" key="1">
    <source>
        <dbReference type="ARBA" id="ARBA00004123"/>
    </source>
</evidence>